<dbReference type="EMBL" id="MT141392">
    <property type="protein sequence ID" value="QJA60026.1"/>
    <property type="molecule type" value="Genomic_DNA"/>
</dbReference>
<sequence>MVNGTLPQDVATIDRLKRLEGKVDNLHQALDKMADRVSVLKEAEDRRHSDRLLPERVRVLEEQVAELRIYLRQAKWAVIAAAGALIAGVTNIVLNIAMATMP</sequence>
<proteinExistence type="predicted"/>
<accession>A0A6M3IR63</accession>
<keyword evidence="1" id="KW-0175">Coiled coil</keyword>
<evidence type="ECO:0000256" key="2">
    <source>
        <dbReference type="SAM" id="Phobius"/>
    </source>
</evidence>
<evidence type="ECO:0000256" key="1">
    <source>
        <dbReference type="SAM" id="Coils"/>
    </source>
</evidence>
<feature type="transmembrane region" description="Helical" evidence="2">
    <location>
        <begin position="76"/>
        <end position="98"/>
    </location>
</feature>
<keyword evidence="2" id="KW-1133">Transmembrane helix</keyword>
<feature type="coiled-coil region" evidence="1">
    <location>
        <begin position="16"/>
        <end position="43"/>
    </location>
</feature>
<name>A0A6M3IR63_9ZZZZ</name>
<keyword evidence="2" id="KW-0472">Membrane</keyword>
<gene>
    <name evidence="3" type="ORF">MM415B01209_0025</name>
</gene>
<keyword evidence="2" id="KW-0812">Transmembrane</keyword>
<evidence type="ECO:0000313" key="3">
    <source>
        <dbReference type="EMBL" id="QJA60026.1"/>
    </source>
</evidence>
<dbReference type="AlphaFoldDB" id="A0A6M3IR63"/>
<organism evidence="3">
    <name type="scientific">viral metagenome</name>
    <dbReference type="NCBI Taxonomy" id="1070528"/>
    <lineage>
        <taxon>unclassified sequences</taxon>
        <taxon>metagenomes</taxon>
        <taxon>organismal metagenomes</taxon>
    </lineage>
</organism>
<reference evidence="3" key="1">
    <citation type="submission" date="2020-03" db="EMBL/GenBank/DDBJ databases">
        <title>The deep terrestrial virosphere.</title>
        <authorList>
            <person name="Holmfeldt K."/>
            <person name="Nilsson E."/>
            <person name="Simone D."/>
            <person name="Lopez-Fernandez M."/>
            <person name="Wu X."/>
            <person name="de Brujin I."/>
            <person name="Lundin D."/>
            <person name="Andersson A."/>
            <person name="Bertilsson S."/>
            <person name="Dopson M."/>
        </authorList>
    </citation>
    <scope>NUCLEOTIDE SEQUENCE</scope>
    <source>
        <strain evidence="3">MM415B01209</strain>
    </source>
</reference>
<protein>
    <submittedName>
        <fullName evidence="3">Uncharacterized protein</fullName>
    </submittedName>
</protein>